<dbReference type="OrthoDB" id="192847at2"/>
<keyword evidence="2" id="KW-0418">Kinase</keyword>
<keyword evidence="2" id="KW-0808">Transferase</keyword>
<dbReference type="PANTHER" id="PTHR30437">
    <property type="entry name" value="TRANSCRIPTION ELONGATION FACTOR GREA"/>
    <property type="match status" value="1"/>
</dbReference>
<dbReference type="PANTHER" id="PTHR30437:SF5">
    <property type="entry name" value="REGULATOR OF NUCLEOSIDE DIPHOSPHATE KINASE"/>
    <property type="match status" value="1"/>
</dbReference>
<keyword evidence="3" id="KW-1185">Reference proteome</keyword>
<dbReference type="Proteomes" id="UP000190230">
    <property type="component" value="Unassembled WGS sequence"/>
</dbReference>
<accession>A0A1T5CT39</accession>
<evidence type="ECO:0000313" key="2">
    <source>
        <dbReference type="EMBL" id="SKB62491.1"/>
    </source>
</evidence>
<dbReference type="GO" id="GO:0003677">
    <property type="term" value="F:DNA binding"/>
    <property type="evidence" value="ECO:0007669"/>
    <property type="project" value="InterPro"/>
</dbReference>
<dbReference type="EMBL" id="FUYY01000003">
    <property type="protein sequence ID" value="SKB62491.1"/>
    <property type="molecule type" value="Genomic_DNA"/>
</dbReference>
<dbReference type="GO" id="GO:0032784">
    <property type="term" value="P:regulation of DNA-templated transcription elongation"/>
    <property type="evidence" value="ECO:0007669"/>
    <property type="project" value="InterPro"/>
</dbReference>
<dbReference type="AlphaFoldDB" id="A0A1T5CT39"/>
<organism evidence="2 3">
    <name type="scientific">Salegentibacter holothuriorum</name>
    <dbReference type="NCBI Taxonomy" id="241145"/>
    <lineage>
        <taxon>Bacteria</taxon>
        <taxon>Pseudomonadati</taxon>
        <taxon>Bacteroidota</taxon>
        <taxon>Flavobacteriia</taxon>
        <taxon>Flavobacteriales</taxon>
        <taxon>Flavobacteriaceae</taxon>
        <taxon>Salegentibacter</taxon>
    </lineage>
</organism>
<dbReference type="Gene3D" id="3.10.50.30">
    <property type="entry name" value="Transcription elongation factor, GreA/GreB, C-terminal domain"/>
    <property type="match status" value="1"/>
</dbReference>
<dbReference type="InterPro" id="IPR023459">
    <property type="entry name" value="Tscrpt_elong_fac_GreA/B_fam"/>
</dbReference>
<sequence length="135" mass="15469">MKYDVIIIEKVEYELLKRIVSMAHYYKDSTYRASIEKLRNELDLAKIVSEKKMPKDVVRFNSKVEIATPFSVNKTYQIVTPDQSNIKENKVSILAPMGLALFGYAQGDEVEWEFPTGKNSIKIIGVEQIPKAIKI</sequence>
<dbReference type="Pfam" id="PF01272">
    <property type="entry name" value="GreA_GreB"/>
    <property type="match status" value="1"/>
</dbReference>
<dbReference type="GO" id="GO:0070063">
    <property type="term" value="F:RNA polymerase binding"/>
    <property type="evidence" value="ECO:0007669"/>
    <property type="project" value="InterPro"/>
</dbReference>
<evidence type="ECO:0000259" key="1">
    <source>
        <dbReference type="Pfam" id="PF01272"/>
    </source>
</evidence>
<dbReference type="SUPFAM" id="SSF54534">
    <property type="entry name" value="FKBP-like"/>
    <property type="match status" value="1"/>
</dbReference>
<protein>
    <submittedName>
        <fullName evidence="2">Regulator of nucleoside diphosphate kinase</fullName>
    </submittedName>
</protein>
<dbReference type="InterPro" id="IPR001437">
    <property type="entry name" value="Tscrpt_elong_fac_GreA/B_C"/>
</dbReference>
<evidence type="ECO:0000313" key="3">
    <source>
        <dbReference type="Proteomes" id="UP000190230"/>
    </source>
</evidence>
<dbReference type="InterPro" id="IPR036953">
    <property type="entry name" value="GreA/GreB_C_sf"/>
</dbReference>
<dbReference type="GO" id="GO:0016301">
    <property type="term" value="F:kinase activity"/>
    <property type="evidence" value="ECO:0007669"/>
    <property type="project" value="UniProtKB-KW"/>
</dbReference>
<gene>
    <name evidence="2" type="ORF">SAMN05660776_2200</name>
</gene>
<name>A0A1T5CT39_9FLAO</name>
<reference evidence="3" key="1">
    <citation type="submission" date="2017-02" db="EMBL/GenBank/DDBJ databases">
        <authorList>
            <person name="Varghese N."/>
            <person name="Submissions S."/>
        </authorList>
    </citation>
    <scope>NUCLEOTIDE SEQUENCE [LARGE SCALE GENOMIC DNA]</scope>
    <source>
        <strain evidence="3">DSM 23405</strain>
    </source>
</reference>
<dbReference type="STRING" id="241145.SAMN05660776_2200"/>
<dbReference type="GO" id="GO:0006354">
    <property type="term" value="P:DNA-templated transcription elongation"/>
    <property type="evidence" value="ECO:0007669"/>
    <property type="project" value="TreeGrafter"/>
</dbReference>
<proteinExistence type="predicted"/>
<dbReference type="RefSeq" id="WP_079721050.1">
    <property type="nucleotide sequence ID" value="NZ_FUYY01000003.1"/>
</dbReference>
<feature type="domain" description="Transcription elongation factor GreA/GreB C-terminal" evidence="1">
    <location>
        <begin position="54"/>
        <end position="127"/>
    </location>
</feature>